<evidence type="ECO:0000313" key="14">
    <source>
        <dbReference type="Proteomes" id="UP000183940"/>
    </source>
</evidence>
<evidence type="ECO:0000256" key="2">
    <source>
        <dbReference type="ARBA" id="ARBA00013017"/>
    </source>
</evidence>
<dbReference type="Gene3D" id="3.40.30.10">
    <property type="entry name" value="Glutaredoxin"/>
    <property type="match status" value="1"/>
</dbReference>
<dbReference type="PANTHER" id="PTHR42801:SF7">
    <property type="entry name" value="SLL1159 PROTEIN"/>
    <property type="match status" value="1"/>
</dbReference>
<keyword evidence="7" id="KW-0676">Redox-active center</keyword>
<keyword evidence="6" id="KW-1015">Disulfide bond</keyword>
<evidence type="ECO:0000256" key="8">
    <source>
        <dbReference type="ARBA" id="ARBA00032824"/>
    </source>
</evidence>
<dbReference type="SUPFAM" id="SSF52833">
    <property type="entry name" value="Thioredoxin-like"/>
    <property type="match status" value="1"/>
</dbReference>
<evidence type="ECO:0000256" key="7">
    <source>
        <dbReference type="ARBA" id="ARBA00023284"/>
    </source>
</evidence>
<dbReference type="AlphaFoldDB" id="A0A1L9QV75"/>
<comment type="function">
    <text evidence="1">Thiol-specific peroxidase that catalyzes the reduction of hydrogen peroxide and organic hydroperoxides to water and alcohols, respectively. Plays a role in cell protection against oxidative stress by detoxifying peroxides and as sensor of hydrogen peroxide-mediated signaling events.</text>
</comment>
<evidence type="ECO:0000256" key="10">
    <source>
        <dbReference type="ARBA" id="ARBA00041373"/>
    </source>
</evidence>
<dbReference type="PROSITE" id="PS51352">
    <property type="entry name" value="THIOREDOXIN_2"/>
    <property type="match status" value="1"/>
</dbReference>
<accession>A0A1L9QV75</accession>
<dbReference type="Pfam" id="PF00578">
    <property type="entry name" value="AhpC-TSA"/>
    <property type="match status" value="1"/>
</dbReference>
<evidence type="ECO:0000256" key="3">
    <source>
        <dbReference type="ARBA" id="ARBA00022559"/>
    </source>
</evidence>
<evidence type="ECO:0000256" key="6">
    <source>
        <dbReference type="ARBA" id="ARBA00023157"/>
    </source>
</evidence>
<dbReference type="GO" id="GO:0008379">
    <property type="term" value="F:thioredoxin peroxidase activity"/>
    <property type="evidence" value="ECO:0007669"/>
    <property type="project" value="TreeGrafter"/>
</dbReference>
<comment type="caution">
    <text evidence="13">The sequence shown here is derived from an EMBL/GenBank/DDBJ whole genome shotgun (WGS) entry which is preliminary data.</text>
</comment>
<dbReference type="InterPro" id="IPR013766">
    <property type="entry name" value="Thioredoxin_domain"/>
</dbReference>
<dbReference type="EC" id="1.11.1.24" evidence="2"/>
<dbReference type="InterPro" id="IPR000866">
    <property type="entry name" value="AhpC/TSA"/>
</dbReference>
<dbReference type="PANTHER" id="PTHR42801">
    <property type="entry name" value="THIOREDOXIN-DEPENDENT PEROXIDE REDUCTASE"/>
    <property type="match status" value="1"/>
</dbReference>
<comment type="similarity">
    <text evidence="9">Belongs to the peroxiredoxin family. BCP/PrxQ subfamily.</text>
</comment>
<protein>
    <recommendedName>
        <fullName evidence="2">thioredoxin-dependent peroxiredoxin</fullName>
        <ecNumber evidence="2">1.11.1.24</ecNumber>
    </recommendedName>
    <alternativeName>
        <fullName evidence="10">Bacterioferritin comigratory protein</fullName>
    </alternativeName>
    <alternativeName>
        <fullName evidence="8">Thioredoxin peroxidase</fullName>
    </alternativeName>
</protein>
<reference evidence="13" key="1">
    <citation type="submission" date="2016-10" db="EMBL/GenBank/DDBJ databases">
        <title>CRISPR-Cas defence system in Roseofilum reptotaenium: evidence of a bacteriophage-cyanobacterium arms race in the coral black band disease.</title>
        <authorList>
            <person name="Buerger P."/>
            <person name="Wood-Charlson E.M."/>
            <person name="Weynberg K.D."/>
            <person name="Willis B."/>
            <person name="Van Oppen M.J."/>
        </authorList>
    </citation>
    <scope>NUCLEOTIDE SEQUENCE [LARGE SCALE GENOMIC DNA]</scope>
    <source>
        <strain evidence="13">AO1-A</strain>
    </source>
</reference>
<keyword evidence="3" id="KW-0575">Peroxidase</keyword>
<dbReference type="GO" id="GO:0034599">
    <property type="term" value="P:cellular response to oxidative stress"/>
    <property type="evidence" value="ECO:0007669"/>
    <property type="project" value="TreeGrafter"/>
</dbReference>
<dbReference type="CDD" id="cd02970">
    <property type="entry name" value="PRX_like2"/>
    <property type="match status" value="1"/>
</dbReference>
<keyword evidence="14" id="KW-1185">Reference proteome</keyword>
<proteinExistence type="inferred from homology"/>
<evidence type="ECO:0000313" key="13">
    <source>
        <dbReference type="EMBL" id="OJJ26549.1"/>
    </source>
</evidence>
<gene>
    <name evidence="13" type="ORF">BI308_05500</name>
</gene>
<feature type="domain" description="Thioredoxin" evidence="12">
    <location>
        <begin position="43"/>
        <end position="214"/>
    </location>
</feature>
<comment type="catalytic activity">
    <reaction evidence="11">
        <text>a hydroperoxide + [thioredoxin]-dithiol = an alcohol + [thioredoxin]-disulfide + H2O</text>
        <dbReference type="Rhea" id="RHEA:62620"/>
        <dbReference type="Rhea" id="RHEA-COMP:10698"/>
        <dbReference type="Rhea" id="RHEA-COMP:10700"/>
        <dbReference type="ChEBI" id="CHEBI:15377"/>
        <dbReference type="ChEBI" id="CHEBI:29950"/>
        <dbReference type="ChEBI" id="CHEBI:30879"/>
        <dbReference type="ChEBI" id="CHEBI:35924"/>
        <dbReference type="ChEBI" id="CHEBI:50058"/>
        <dbReference type="EC" id="1.11.1.24"/>
    </reaction>
</comment>
<evidence type="ECO:0000256" key="4">
    <source>
        <dbReference type="ARBA" id="ARBA00022862"/>
    </source>
</evidence>
<dbReference type="Proteomes" id="UP000183940">
    <property type="component" value="Unassembled WGS sequence"/>
</dbReference>
<evidence type="ECO:0000256" key="5">
    <source>
        <dbReference type="ARBA" id="ARBA00023002"/>
    </source>
</evidence>
<dbReference type="GO" id="GO:0045454">
    <property type="term" value="P:cell redox homeostasis"/>
    <property type="evidence" value="ECO:0007669"/>
    <property type="project" value="TreeGrafter"/>
</dbReference>
<dbReference type="InterPro" id="IPR036249">
    <property type="entry name" value="Thioredoxin-like_sf"/>
</dbReference>
<evidence type="ECO:0000256" key="11">
    <source>
        <dbReference type="ARBA" id="ARBA00049091"/>
    </source>
</evidence>
<sequence>MTLANDLQAFQQQFRSNVPQETQNVMQQATTDLGDSGILKQTLKVGDTIPDFTLPNATGQPVSIKELLTKGPVAIAFYRGGWCPYCNLELQALQNALASIEETGATLVAISPETPDNSLTTQEKNELAFPVLSDVDNQVARQFGLVFKLPASLLPIYQSFGIDVAAHNGNDHFELPIPATYVIQPNGEIVYAFTDVDYTKRAEPSVIVDALKGL</sequence>
<dbReference type="InterPro" id="IPR050924">
    <property type="entry name" value="Peroxiredoxin_BCP/PrxQ"/>
</dbReference>
<name>A0A1L9QV75_9CYAN</name>
<dbReference type="GO" id="GO:0005737">
    <property type="term" value="C:cytoplasm"/>
    <property type="evidence" value="ECO:0007669"/>
    <property type="project" value="TreeGrafter"/>
</dbReference>
<evidence type="ECO:0000256" key="9">
    <source>
        <dbReference type="ARBA" id="ARBA00038489"/>
    </source>
</evidence>
<dbReference type="EMBL" id="MLAW01000006">
    <property type="protein sequence ID" value="OJJ26549.1"/>
    <property type="molecule type" value="Genomic_DNA"/>
</dbReference>
<evidence type="ECO:0000259" key="12">
    <source>
        <dbReference type="PROSITE" id="PS51352"/>
    </source>
</evidence>
<dbReference type="STRING" id="1925591.BI308_05500"/>
<evidence type="ECO:0000256" key="1">
    <source>
        <dbReference type="ARBA" id="ARBA00003330"/>
    </source>
</evidence>
<keyword evidence="4" id="KW-0049">Antioxidant</keyword>
<organism evidence="13 14">
    <name type="scientific">Roseofilum reptotaenium AO1-A</name>
    <dbReference type="NCBI Taxonomy" id="1925591"/>
    <lineage>
        <taxon>Bacteria</taxon>
        <taxon>Bacillati</taxon>
        <taxon>Cyanobacteriota</taxon>
        <taxon>Cyanophyceae</taxon>
        <taxon>Desertifilales</taxon>
        <taxon>Desertifilaceae</taxon>
        <taxon>Roseofilum</taxon>
    </lineage>
</organism>
<keyword evidence="5" id="KW-0560">Oxidoreductase</keyword>